<feature type="domain" description="FAD-binding PCMH-type" evidence="11">
    <location>
        <begin position="224"/>
        <end position="408"/>
    </location>
</feature>
<evidence type="ECO:0000256" key="6">
    <source>
        <dbReference type="ARBA" id="ARBA00022714"/>
    </source>
</evidence>
<keyword evidence="7" id="KW-0560">Oxidoreductase</keyword>
<dbReference type="PANTHER" id="PTHR11908:SF132">
    <property type="entry name" value="ALDEHYDE OXIDASE 1-RELATED"/>
    <property type="match status" value="1"/>
</dbReference>
<keyword evidence="6" id="KW-0479">Metal-binding</keyword>
<dbReference type="PANTHER" id="PTHR11908">
    <property type="entry name" value="XANTHINE DEHYDROGENASE"/>
    <property type="match status" value="1"/>
</dbReference>
<dbReference type="InterPro" id="IPR036318">
    <property type="entry name" value="FAD-bd_PCMH-like_sf"/>
</dbReference>
<evidence type="ECO:0000256" key="4">
    <source>
        <dbReference type="ARBA" id="ARBA00006849"/>
    </source>
</evidence>
<dbReference type="CDD" id="cd00207">
    <property type="entry name" value="fer2"/>
    <property type="match status" value="1"/>
</dbReference>
<dbReference type="InterPro" id="IPR036856">
    <property type="entry name" value="Ald_Oxase/Xan_DH_a/b_sf"/>
</dbReference>
<gene>
    <name evidence="12" type="ORF">ODALV1_LOCUS5260</name>
</gene>
<dbReference type="Pfam" id="PF20256">
    <property type="entry name" value="MoCoBD_2"/>
    <property type="match status" value="1"/>
</dbReference>
<dbReference type="SUPFAM" id="SSF47741">
    <property type="entry name" value="CO dehydrogenase ISP C-domain like"/>
    <property type="match status" value="1"/>
</dbReference>
<dbReference type="InterPro" id="IPR002888">
    <property type="entry name" value="2Fe-2S-bd"/>
</dbReference>
<dbReference type="Pfam" id="PF02738">
    <property type="entry name" value="MoCoBD_1"/>
    <property type="match status" value="1"/>
</dbReference>
<dbReference type="Gene3D" id="3.30.465.10">
    <property type="match status" value="1"/>
</dbReference>
<comment type="cofactor">
    <cofactor evidence="1">
        <name>Mo-molybdopterin</name>
        <dbReference type="ChEBI" id="CHEBI:71302"/>
    </cofactor>
</comment>
<dbReference type="InterPro" id="IPR037165">
    <property type="entry name" value="AldOxase/xan_DH_Mopterin-bd_sf"/>
</dbReference>
<dbReference type="Pfam" id="PF00941">
    <property type="entry name" value="FAD_binding_5"/>
    <property type="match status" value="1"/>
</dbReference>
<dbReference type="InterPro" id="IPR016169">
    <property type="entry name" value="FAD-bd_PCMH_sub2"/>
</dbReference>
<dbReference type="Gene3D" id="3.90.1170.50">
    <property type="entry name" value="Aldehyde oxidase/xanthine dehydrogenase, a/b hammerhead"/>
    <property type="match status" value="1"/>
</dbReference>
<dbReference type="PROSITE" id="PS51085">
    <property type="entry name" value="2FE2S_FER_2"/>
    <property type="match status" value="1"/>
</dbReference>
<dbReference type="SMART" id="SM01092">
    <property type="entry name" value="CO_deh_flav_C"/>
    <property type="match status" value="1"/>
</dbReference>
<dbReference type="Pfam" id="PF03450">
    <property type="entry name" value="CO_deh_flav_C"/>
    <property type="match status" value="1"/>
</dbReference>
<evidence type="ECO:0000256" key="7">
    <source>
        <dbReference type="ARBA" id="ARBA00023002"/>
    </source>
</evidence>
<evidence type="ECO:0000256" key="3">
    <source>
        <dbReference type="ARBA" id="ARBA00004275"/>
    </source>
</evidence>
<proteinExistence type="inferred from homology"/>
<keyword evidence="6" id="KW-0408">Iron</keyword>
<evidence type="ECO:0000256" key="1">
    <source>
        <dbReference type="ARBA" id="ARBA00001924"/>
    </source>
</evidence>
<comment type="subcellular location">
    <subcellularLocation>
        <location evidence="3">Peroxisome</location>
    </subcellularLocation>
</comment>
<dbReference type="Gene3D" id="3.30.390.50">
    <property type="entry name" value="CO dehydrogenase flavoprotein, C-terminal domain"/>
    <property type="match status" value="1"/>
</dbReference>
<comment type="caution">
    <text evidence="12">The sequence shown here is derived from an EMBL/GenBank/DDBJ whole genome shotgun (WGS) entry which is preliminary data.</text>
</comment>
<evidence type="ECO:0000256" key="8">
    <source>
        <dbReference type="ARBA" id="ARBA00023014"/>
    </source>
</evidence>
<evidence type="ECO:0000313" key="12">
    <source>
        <dbReference type="EMBL" id="CAL8082604.1"/>
    </source>
</evidence>
<organism evidence="12 13">
    <name type="scientific">Orchesella dallaii</name>
    <dbReference type="NCBI Taxonomy" id="48710"/>
    <lineage>
        <taxon>Eukaryota</taxon>
        <taxon>Metazoa</taxon>
        <taxon>Ecdysozoa</taxon>
        <taxon>Arthropoda</taxon>
        <taxon>Hexapoda</taxon>
        <taxon>Collembola</taxon>
        <taxon>Entomobryomorpha</taxon>
        <taxon>Entomobryoidea</taxon>
        <taxon>Orchesellidae</taxon>
        <taxon>Orchesellinae</taxon>
        <taxon>Orchesella</taxon>
    </lineage>
</organism>
<dbReference type="InterPro" id="IPR012675">
    <property type="entry name" value="Beta-grasp_dom_sf"/>
</dbReference>
<dbReference type="Gene3D" id="1.10.150.120">
    <property type="entry name" value="[2Fe-2S]-binding domain"/>
    <property type="match status" value="1"/>
</dbReference>
<protein>
    <recommendedName>
        <fullName evidence="14">Xanthine dehydrogenase</fullName>
    </recommendedName>
</protein>
<dbReference type="InterPro" id="IPR001041">
    <property type="entry name" value="2Fe-2S_ferredoxin-type"/>
</dbReference>
<dbReference type="Gene3D" id="3.10.20.30">
    <property type="match status" value="1"/>
</dbReference>
<dbReference type="PROSITE" id="PS51387">
    <property type="entry name" value="FAD_PCMH"/>
    <property type="match status" value="1"/>
</dbReference>
<dbReference type="InterPro" id="IPR016166">
    <property type="entry name" value="FAD-bd_PCMH"/>
</dbReference>
<dbReference type="Gene3D" id="3.30.365.10">
    <property type="entry name" value="Aldehyde oxidase/xanthine dehydrogenase, molybdopterin binding domain"/>
    <property type="match status" value="4"/>
</dbReference>
<reference evidence="12 13" key="1">
    <citation type="submission" date="2024-08" db="EMBL/GenBank/DDBJ databases">
        <authorList>
            <person name="Cucini C."/>
            <person name="Frati F."/>
        </authorList>
    </citation>
    <scope>NUCLEOTIDE SEQUENCE [LARGE SCALE GENOMIC DNA]</scope>
</reference>
<dbReference type="SUPFAM" id="SSF54665">
    <property type="entry name" value="CO dehydrogenase molybdoprotein N-domain-like"/>
    <property type="match status" value="1"/>
</dbReference>
<dbReference type="SMART" id="SM01008">
    <property type="entry name" value="Ald_Xan_dh_C"/>
    <property type="match status" value="1"/>
</dbReference>
<evidence type="ECO:0000256" key="5">
    <source>
        <dbReference type="ARBA" id="ARBA00022505"/>
    </source>
</evidence>
<sequence>MGNAQSDLNALEGTSGPQIISFIINGKTYTVNPQTVDNDIGPEYKLVDFIRDKARLKGTKYMCREGGCGCCVVTARTRDSAGELVSKAVNSCLIPLLSCDGWEIATVESLGNQKTGYNAVQQRLVKFGGTQCGFCSSGMVMNMNSLLESNPTSKMKEIENSFDGNICRCTGYRPILDAFKSFASDCPEELKRKCGDIEELSCSTCPSRTAQCLETIPTSLKAFSFKDNRIWVKASSLNEAFQTEERFKQAGLKYRVVAGNTGTGVFKNDTDNVQAFLEITSIPEMQRITVGSTEIILGGSVTLVKGIETLKRAGALTGFQYTAGIAKHWGRIANTPIRNVATIAGNLMLKNQHEDFPSDVFITLEAVGAELSIASSPTSIVRIKVADLLNYDMAGKLVLSIHLKPLTKDHIFRSFKITRRYQNSHAYVNAAFCMQVDKKRNYLVVGVPNVVYGGITDNLIHASATERFLANKSLRDEATLRAVMQVLDTEIKPDSRPPDGSQAYRKRLTQTLLYKYFLSILGLDSSNRVRSGGKNLKRNVTKGQQTYDTDKTTWPINEPILKLESFPQVSGEAEYINDIDPKFGELFGAFVLSTEAQADLVSIDASAAENLPGVVKFIKASDIPGINDYMVMTDTPEEVFAATEVQYTGQPVGLVIAEDRDTAFKAVELVKVKYANISAGVVSIEEKILQAEKDGSLDSLFGEEVKSFDFTSSENVPGVQKIVGEFQLGSQYHFTMETHITICVPKEDGMTVHSSTQWMDLVQSAVASTLAIPANEIDMSIRRLGGGYGCKITRATQIACACAVAAYSTNRPVRLQLDLDTNMKMVGKRAPFLMKYEASVDTTGKIVGLKGKIFANTGMQPGEETSELAIGCLQSLYESNNWQITPSNISTNTPSNTWCRAPGTTPGIACIENVMEHIAYTLKLDPVAVRLANAIKTGDKILATDGETFTGENFIPKMLAELKVSGSIEERKKFINDYNLANRWKKRGLAIVPMRYYVDYTSATKLPVYVCIYNRDGTVAVSCGGIECGQGLNTKVAQAVAFELGVPMDKVKVKPSNNLVSPNTDSTGASVTSELCVFGAIMCCKILNERMKPIKDKAKGATWEKLVKLCNRAGIHLVATYMASPEDNLSNYNVWVVNATEVEIDCLTGESKIVRVDIIEDAGKSLNPEIDIGQVEGALIMGIGFWTTEKLIYSNGSPGLLTYNTWQYKPPLPKDIPEDIRITLLKDAPNPYGILRSKATAEPPLCSSVCVLFALKNAIFAARKEAGNADWFRLDGPVTPEDILLKCLTSPLQFSL</sequence>
<evidence type="ECO:0000256" key="9">
    <source>
        <dbReference type="ARBA" id="ARBA00023140"/>
    </source>
</evidence>
<evidence type="ECO:0000313" key="13">
    <source>
        <dbReference type="Proteomes" id="UP001642540"/>
    </source>
</evidence>
<dbReference type="InterPro" id="IPR046867">
    <property type="entry name" value="AldOxase/xan_DH_MoCoBD2"/>
</dbReference>
<dbReference type="Proteomes" id="UP001642540">
    <property type="component" value="Unassembled WGS sequence"/>
</dbReference>
<dbReference type="Pfam" id="PF01315">
    <property type="entry name" value="Ald_Xan_dh_C"/>
    <property type="match status" value="1"/>
</dbReference>
<dbReference type="EMBL" id="CAXLJM020000015">
    <property type="protein sequence ID" value="CAL8082604.1"/>
    <property type="molecule type" value="Genomic_DNA"/>
</dbReference>
<dbReference type="InterPro" id="IPR036884">
    <property type="entry name" value="2Fe-2S-bd_dom_sf"/>
</dbReference>
<dbReference type="InterPro" id="IPR002346">
    <property type="entry name" value="Mopterin_DH_FAD-bd"/>
</dbReference>
<dbReference type="SUPFAM" id="SSF56003">
    <property type="entry name" value="Molybdenum cofactor-binding domain"/>
    <property type="match status" value="1"/>
</dbReference>
<dbReference type="InterPro" id="IPR036010">
    <property type="entry name" value="2Fe-2S_ferredoxin-like_sf"/>
</dbReference>
<keyword evidence="5" id="KW-0500">Molybdenum</keyword>
<evidence type="ECO:0008006" key="14">
    <source>
        <dbReference type="Google" id="ProtNLM"/>
    </source>
</evidence>
<keyword evidence="13" id="KW-1185">Reference proteome</keyword>
<dbReference type="InterPro" id="IPR008274">
    <property type="entry name" value="AldOxase/xan_DH_MoCoBD1"/>
</dbReference>
<keyword evidence="6" id="KW-0001">2Fe-2S</keyword>
<evidence type="ECO:0000259" key="10">
    <source>
        <dbReference type="PROSITE" id="PS51085"/>
    </source>
</evidence>
<dbReference type="Pfam" id="PF01799">
    <property type="entry name" value="Fer2_2"/>
    <property type="match status" value="1"/>
</dbReference>
<comment type="cofactor">
    <cofactor evidence="2">
        <name>FAD</name>
        <dbReference type="ChEBI" id="CHEBI:57692"/>
    </cofactor>
</comment>
<evidence type="ECO:0000259" key="11">
    <source>
        <dbReference type="PROSITE" id="PS51387"/>
    </source>
</evidence>
<name>A0ABP1Q0G1_9HEXA</name>
<dbReference type="InterPro" id="IPR036683">
    <property type="entry name" value="CO_DH_flav_C_dom_sf"/>
</dbReference>
<dbReference type="InterPro" id="IPR005107">
    <property type="entry name" value="CO_DH_flav_C"/>
</dbReference>
<dbReference type="InterPro" id="IPR016208">
    <property type="entry name" value="Ald_Oxase/xanthine_DH-like"/>
</dbReference>
<dbReference type="Pfam" id="PF00111">
    <property type="entry name" value="Fer2"/>
    <property type="match status" value="1"/>
</dbReference>
<evidence type="ECO:0000256" key="2">
    <source>
        <dbReference type="ARBA" id="ARBA00001974"/>
    </source>
</evidence>
<dbReference type="SUPFAM" id="SSF55447">
    <property type="entry name" value="CO dehydrogenase flavoprotein C-terminal domain-like"/>
    <property type="match status" value="1"/>
</dbReference>
<accession>A0ABP1Q0G1</accession>
<dbReference type="InterPro" id="IPR000674">
    <property type="entry name" value="Ald_Oxase/Xan_DH_a/b"/>
</dbReference>
<feature type="domain" description="2Fe-2S ferredoxin-type" evidence="10">
    <location>
        <begin position="18"/>
        <end position="110"/>
    </location>
</feature>
<dbReference type="SUPFAM" id="SSF54292">
    <property type="entry name" value="2Fe-2S ferredoxin-like"/>
    <property type="match status" value="1"/>
</dbReference>
<keyword evidence="9" id="KW-0576">Peroxisome</keyword>
<comment type="similarity">
    <text evidence="4">Belongs to the xanthine dehydrogenase family.</text>
</comment>
<dbReference type="PIRSF" id="PIRSF000127">
    <property type="entry name" value="Xanthine_DH"/>
    <property type="match status" value="1"/>
</dbReference>
<keyword evidence="8" id="KW-0411">Iron-sulfur</keyword>
<dbReference type="SUPFAM" id="SSF56176">
    <property type="entry name" value="FAD-binding/transporter-associated domain-like"/>
    <property type="match status" value="1"/>
</dbReference>